<evidence type="ECO:0000313" key="3">
    <source>
        <dbReference type="EMBL" id="CCH60326.1"/>
    </source>
</evidence>
<organism evidence="3 4">
    <name type="scientific">Henningerozyma blattae (strain ATCC 34711 / CBS 6284 / DSM 70876 / NBRC 10599 / NRRL Y-10934 / UCD 77-7)</name>
    <name type="common">Yeast</name>
    <name type="synonym">Tetrapisispora blattae</name>
    <dbReference type="NCBI Taxonomy" id="1071380"/>
    <lineage>
        <taxon>Eukaryota</taxon>
        <taxon>Fungi</taxon>
        <taxon>Dikarya</taxon>
        <taxon>Ascomycota</taxon>
        <taxon>Saccharomycotina</taxon>
        <taxon>Saccharomycetes</taxon>
        <taxon>Saccharomycetales</taxon>
        <taxon>Saccharomycetaceae</taxon>
        <taxon>Henningerozyma</taxon>
    </lineage>
</organism>
<dbReference type="InterPro" id="IPR012459">
    <property type="entry name" value="Rrp15"/>
</dbReference>
<dbReference type="GeneID" id="14495547"/>
<sequence length="246" mass="27382">MSSKGKITIQQNKRNRDSAKAKSASETTQKVSESDSNSSESNNSGIESENDDNLADLSSDEANISKESDEEEQQESEGDDFPRKKKPKMNKHSDGSIDFSSAVGAILGSHLKAYDRKDPIMARNKKVLQQNEADKLEWKARKAIVAEKKKMLSKSRKKDIIPIASDENQTGEEVRKLLEKEAKLRKVAQKGAVKLFNAILSTQVKTDKEVSTSLGDIRNAKERKQLITEISKEKFLDLVKAAGEED</sequence>
<dbReference type="STRING" id="1071380.I2H1S4"/>
<dbReference type="AlphaFoldDB" id="I2H1S4"/>
<evidence type="ECO:0000256" key="1">
    <source>
        <dbReference type="ARBA" id="ARBA00007462"/>
    </source>
</evidence>
<dbReference type="GO" id="GO:0030687">
    <property type="term" value="C:preribosome, large subunit precursor"/>
    <property type="evidence" value="ECO:0007669"/>
    <property type="project" value="EnsemblFungi"/>
</dbReference>
<reference evidence="3 4" key="1">
    <citation type="journal article" date="2011" name="Proc. Natl. Acad. Sci. U.S.A.">
        <title>Evolutionary erosion of yeast sex chromosomes by mating-type switching accidents.</title>
        <authorList>
            <person name="Gordon J.L."/>
            <person name="Armisen D."/>
            <person name="Proux-Wera E."/>
            <person name="Oheigeartaigh S.S."/>
            <person name="Byrne K.P."/>
            <person name="Wolfe K.H."/>
        </authorList>
    </citation>
    <scope>NUCLEOTIDE SEQUENCE [LARGE SCALE GENOMIC DNA]</scope>
    <source>
        <strain evidence="4">ATCC 34711 / CBS 6284 / DSM 70876 / NBRC 10599 / NRRL Y-10934 / UCD 77-7</strain>
    </source>
</reference>
<dbReference type="HOGENOM" id="CLU_058264_0_0_1"/>
<name>I2H1S4_HENB6</name>
<dbReference type="FunCoup" id="I2H1S4">
    <property type="interactions" value="402"/>
</dbReference>
<dbReference type="RefSeq" id="XP_004179845.1">
    <property type="nucleotide sequence ID" value="XM_004179797.1"/>
</dbReference>
<dbReference type="GO" id="GO:0000463">
    <property type="term" value="P:maturation of LSU-rRNA from tricistronic rRNA transcript (SSU-rRNA, 5.8S rRNA, LSU-rRNA)"/>
    <property type="evidence" value="ECO:0007669"/>
    <property type="project" value="EnsemblFungi"/>
</dbReference>
<dbReference type="Proteomes" id="UP000002866">
    <property type="component" value="Chromosome 3"/>
</dbReference>
<feature type="compositionally biased region" description="Polar residues" evidence="2">
    <location>
        <begin position="1"/>
        <end position="12"/>
    </location>
</feature>
<dbReference type="eggNOG" id="KOG2974">
    <property type="taxonomic scope" value="Eukaryota"/>
</dbReference>
<dbReference type="GO" id="GO:0000466">
    <property type="term" value="P:maturation of 5.8S rRNA from tricistronic rRNA transcript (SSU-rRNA, 5.8S rRNA, LSU-rRNA)"/>
    <property type="evidence" value="ECO:0007669"/>
    <property type="project" value="EnsemblFungi"/>
</dbReference>
<dbReference type="OMA" id="FVKQRFY"/>
<dbReference type="PANTHER" id="PTHR13245:SF14">
    <property type="entry name" value="RRP15-LIKE PROTEIN"/>
    <property type="match status" value="1"/>
</dbReference>
<evidence type="ECO:0000256" key="2">
    <source>
        <dbReference type="SAM" id="MobiDB-lite"/>
    </source>
</evidence>
<dbReference type="EMBL" id="HE806318">
    <property type="protein sequence ID" value="CCH60326.1"/>
    <property type="molecule type" value="Genomic_DNA"/>
</dbReference>
<protein>
    <recommendedName>
        <fullName evidence="5">Ribosomal RNA-processing protein 15</fullName>
    </recommendedName>
</protein>
<accession>I2H1S4</accession>
<feature type="region of interest" description="Disordered" evidence="2">
    <location>
        <begin position="1"/>
        <end position="99"/>
    </location>
</feature>
<dbReference type="OrthoDB" id="20949at2759"/>
<feature type="compositionally biased region" description="Acidic residues" evidence="2">
    <location>
        <begin position="68"/>
        <end position="79"/>
    </location>
</feature>
<proteinExistence type="inferred from homology"/>
<dbReference type="KEGG" id="tbl:TBLA_0C05300"/>
<keyword evidence="4" id="KW-1185">Reference proteome</keyword>
<dbReference type="InParanoid" id="I2H1S4"/>
<feature type="compositionally biased region" description="Low complexity" evidence="2">
    <location>
        <begin position="34"/>
        <end position="47"/>
    </location>
</feature>
<comment type="similarity">
    <text evidence="1">Belongs to the RRP15 family.</text>
</comment>
<evidence type="ECO:0008006" key="5">
    <source>
        <dbReference type="Google" id="ProtNLM"/>
    </source>
</evidence>
<evidence type="ECO:0000313" key="4">
    <source>
        <dbReference type="Proteomes" id="UP000002866"/>
    </source>
</evidence>
<gene>
    <name evidence="3" type="primary">TBLA0C05300</name>
    <name evidence="3" type="ORF">TBLA_0C05300</name>
</gene>
<dbReference type="Pfam" id="PF07890">
    <property type="entry name" value="Rrp15p"/>
    <property type="match status" value="1"/>
</dbReference>
<dbReference type="PANTHER" id="PTHR13245">
    <property type="entry name" value="RRP15-LIKE PROTEIN"/>
    <property type="match status" value="1"/>
</dbReference>